<dbReference type="Proteomes" id="UP001244640">
    <property type="component" value="Unassembled WGS sequence"/>
</dbReference>
<evidence type="ECO:0000313" key="3">
    <source>
        <dbReference type="Proteomes" id="UP001244640"/>
    </source>
</evidence>
<feature type="transmembrane region" description="Helical" evidence="1">
    <location>
        <begin position="38"/>
        <end position="55"/>
    </location>
</feature>
<feature type="transmembrane region" description="Helical" evidence="1">
    <location>
        <begin position="147"/>
        <end position="166"/>
    </location>
</feature>
<keyword evidence="1" id="KW-0472">Membrane</keyword>
<gene>
    <name evidence="2" type="ORF">QE382_002839</name>
</gene>
<accession>A0ABU0U7B0</accession>
<keyword evidence="1" id="KW-1133">Transmembrane helix</keyword>
<feature type="transmembrane region" description="Helical" evidence="1">
    <location>
        <begin position="112"/>
        <end position="135"/>
    </location>
</feature>
<proteinExistence type="predicted"/>
<organism evidence="2 3">
    <name type="scientific">Sphingobacterium zeae</name>
    <dbReference type="NCBI Taxonomy" id="1776859"/>
    <lineage>
        <taxon>Bacteria</taxon>
        <taxon>Pseudomonadati</taxon>
        <taxon>Bacteroidota</taxon>
        <taxon>Sphingobacteriia</taxon>
        <taxon>Sphingobacteriales</taxon>
        <taxon>Sphingobacteriaceae</taxon>
        <taxon>Sphingobacterium</taxon>
    </lineage>
</organism>
<feature type="transmembrane region" description="Helical" evidence="1">
    <location>
        <begin position="75"/>
        <end position="100"/>
    </location>
</feature>
<keyword evidence="1" id="KW-0812">Transmembrane</keyword>
<name>A0ABU0U7B0_9SPHI</name>
<evidence type="ECO:0000313" key="2">
    <source>
        <dbReference type="EMBL" id="MDQ1150855.1"/>
    </source>
</evidence>
<sequence length="407" mass="47454">MNQSPDQFVFLMRSENLNKSRRLFPYLLKTIIARWSHICYYPLHFFFCIIFALIINVGSAGSEMLGRIQSKRFMAVWIGTVLLLLVYAMLISYIHAALVVRQRFSRNTKLNFMIYLLCASGIVLAIHGVVLEVLLPHRPGLILLSRWYLTTDFWFFFPIVTAYVLLVNRFPKWVLLDWQSFVHTAIQIPPESKSQLDQDHEPLLVAGASETGENRDSLEHATDLLVKSPRQLSRNNVHTTAIDLPAVTKSESQATLFNLWQRDRDRLALMVYLLRKWEDKEPTDGTTIKCLHAVIIYKQQRTADVYLHDGKLCRIEVTTKALRENPWLVKIRARVYVNMLYFRVPVNRPTMLELTAEIKEKLHRLLPEDKLKIMVTPSRELRNNINNFWGIIDTLDESKLEEEFNLA</sequence>
<keyword evidence="3" id="KW-1185">Reference proteome</keyword>
<dbReference type="EMBL" id="JAUTBA010000001">
    <property type="protein sequence ID" value="MDQ1150855.1"/>
    <property type="molecule type" value="Genomic_DNA"/>
</dbReference>
<reference evidence="2 3" key="1">
    <citation type="submission" date="2023-07" db="EMBL/GenBank/DDBJ databases">
        <title>Functional and genomic diversity of the sorghum phyllosphere microbiome.</title>
        <authorList>
            <person name="Shade A."/>
        </authorList>
    </citation>
    <scope>NUCLEOTIDE SEQUENCE [LARGE SCALE GENOMIC DNA]</scope>
    <source>
        <strain evidence="2 3">SORGH_AS_0892</strain>
    </source>
</reference>
<evidence type="ECO:0000256" key="1">
    <source>
        <dbReference type="SAM" id="Phobius"/>
    </source>
</evidence>
<comment type="caution">
    <text evidence="2">The sequence shown here is derived from an EMBL/GenBank/DDBJ whole genome shotgun (WGS) entry which is preliminary data.</text>
</comment>
<protein>
    <submittedName>
        <fullName evidence="2">Uncharacterized protein</fullName>
    </submittedName>
</protein>